<comment type="similarity">
    <text evidence="2">Belongs to the SsgA family.</text>
</comment>
<evidence type="ECO:0000256" key="3">
    <source>
        <dbReference type="ARBA" id="ARBA00022618"/>
    </source>
</evidence>
<evidence type="ECO:0000256" key="5">
    <source>
        <dbReference type="ARBA" id="ARBA00023210"/>
    </source>
</evidence>
<reference evidence="8" key="1">
    <citation type="journal article" date="2019" name="Int. J. Syst. Evol. Microbiol.">
        <title>The Global Catalogue of Microorganisms (GCM) 10K type strain sequencing project: providing services to taxonomists for standard genome sequencing and annotation.</title>
        <authorList>
            <consortium name="The Broad Institute Genomics Platform"/>
            <consortium name="The Broad Institute Genome Sequencing Center for Infectious Disease"/>
            <person name="Wu L."/>
            <person name="Ma J."/>
        </authorList>
    </citation>
    <scope>NUCLEOTIDE SEQUENCE [LARGE SCALE GENOMIC DNA]</scope>
    <source>
        <strain evidence="8">JCM 10673</strain>
    </source>
</reference>
<comment type="subcellular location">
    <subcellularLocation>
        <location evidence="1">Cell septum</location>
    </subcellularLocation>
</comment>
<evidence type="ECO:0000313" key="8">
    <source>
        <dbReference type="Proteomes" id="UP001501005"/>
    </source>
</evidence>
<dbReference type="InterPro" id="IPR038658">
    <property type="entry name" value="SsgB_sf"/>
</dbReference>
<keyword evidence="4" id="KW-0749">Sporulation</keyword>
<evidence type="ECO:0000256" key="4">
    <source>
        <dbReference type="ARBA" id="ARBA00022969"/>
    </source>
</evidence>
<evidence type="ECO:0000256" key="2">
    <source>
        <dbReference type="ARBA" id="ARBA00009323"/>
    </source>
</evidence>
<dbReference type="Proteomes" id="UP001501005">
    <property type="component" value="Unassembled WGS sequence"/>
</dbReference>
<gene>
    <name evidence="7" type="ORF">GCM10009549_31830</name>
</gene>
<accession>A0ABP3Z6A8</accession>
<dbReference type="Gene3D" id="2.30.31.20">
    <property type="entry name" value="Sporulation-specific cell division protein SsgB"/>
    <property type="match status" value="1"/>
</dbReference>
<comment type="caution">
    <text evidence="7">The sequence shown here is derived from an EMBL/GenBank/DDBJ whole genome shotgun (WGS) entry which is preliminary data.</text>
</comment>
<dbReference type="EMBL" id="BAAAHG010000024">
    <property type="protein sequence ID" value="GAA0915950.1"/>
    <property type="molecule type" value="Genomic_DNA"/>
</dbReference>
<keyword evidence="6" id="KW-0131">Cell cycle</keyword>
<evidence type="ECO:0000313" key="7">
    <source>
        <dbReference type="EMBL" id="GAA0915950.1"/>
    </source>
</evidence>
<dbReference type="InterPro" id="IPR006776">
    <property type="entry name" value="SsgB"/>
</dbReference>
<evidence type="ECO:0000256" key="1">
    <source>
        <dbReference type="ARBA" id="ARBA00004431"/>
    </source>
</evidence>
<keyword evidence="8" id="KW-1185">Reference proteome</keyword>
<organism evidence="7 8">
    <name type="scientific">Streptomyces thermoalcalitolerans</name>
    <dbReference type="NCBI Taxonomy" id="65605"/>
    <lineage>
        <taxon>Bacteria</taxon>
        <taxon>Bacillati</taxon>
        <taxon>Actinomycetota</taxon>
        <taxon>Actinomycetes</taxon>
        <taxon>Kitasatosporales</taxon>
        <taxon>Streptomycetaceae</taxon>
        <taxon>Streptomyces</taxon>
    </lineage>
</organism>
<proteinExistence type="inferred from homology"/>
<sequence length="122" mass="13422">MPVVEEYARAHILTDDDQNDQEDVAVQVVLRYDPLVDPREVRIGLPGTYERAFPRSLLEQGLRAPAGAGEVRVWPCGRAQSVIELHSAQGVSVVQFETRTLLRFLRRVHRAAAAAAAAAVHG</sequence>
<dbReference type="RefSeq" id="WP_344050193.1">
    <property type="nucleotide sequence ID" value="NZ_BAAAHG010000024.1"/>
</dbReference>
<dbReference type="Pfam" id="PF04686">
    <property type="entry name" value="SsgA"/>
    <property type="match status" value="1"/>
</dbReference>
<evidence type="ECO:0000256" key="6">
    <source>
        <dbReference type="ARBA" id="ARBA00023306"/>
    </source>
</evidence>
<name>A0ABP3Z6A8_9ACTN</name>
<keyword evidence="3" id="KW-0132">Cell division</keyword>
<keyword evidence="5" id="KW-0717">Septation</keyword>
<protein>
    <submittedName>
        <fullName evidence="7">SsgA family sporulation/cell division regulator</fullName>
    </submittedName>
</protein>